<dbReference type="EMBL" id="JACBPP010000003">
    <property type="protein sequence ID" value="KAF8003327.1"/>
    <property type="molecule type" value="Genomic_DNA"/>
</dbReference>
<organism evidence="2 3">
    <name type="scientific">Metschnikowia pulcherrima</name>
    <dbReference type="NCBI Taxonomy" id="27326"/>
    <lineage>
        <taxon>Eukaryota</taxon>
        <taxon>Fungi</taxon>
        <taxon>Dikarya</taxon>
        <taxon>Ascomycota</taxon>
        <taxon>Saccharomycotina</taxon>
        <taxon>Pichiomycetes</taxon>
        <taxon>Metschnikowiaceae</taxon>
        <taxon>Metschnikowia</taxon>
    </lineage>
</organism>
<dbReference type="OrthoDB" id="4507940at2759"/>
<evidence type="ECO:0000259" key="1">
    <source>
        <dbReference type="Pfam" id="PF05699"/>
    </source>
</evidence>
<dbReference type="SUPFAM" id="SSF53098">
    <property type="entry name" value="Ribonuclease H-like"/>
    <property type="match status" value="1"/>
</dbReference>
<sequence length="265" mass="30551">MFQRTINVLKMTDKETSNLTIFHICRLLRQLNQNTRKNLHAKNSFLHKGLYQAKRKLLEYYPVRGQKIDSLQPLHFACILDPRHKLQGYEVLRDLILADIPRIKRNFAISFRSFKEDFEKEKSLAKGPQIEECVRGDEKKDNFSVTTESRGNLEAELTQYLSEPRLDRRVTIQDFYNAQERVFPVISRMAREFLSIPAMAASLRELSSRVGEEVSKKRKRTLIKPSIQELAIIKAQIGECIDFGLESGTNSGGANNQSEDDSVCE</sequence>
<reference evidence="2" key="1">
    <citation type="submission" date="2020-10" db="EMBL/GenBank/DDBJ databases">
        <title>The Whole-Genome Sequence of Metschnikowia persimmonesis, a Novel Endophytic Yeast Species Isolated from Medicinal Plant Diospyros kaki Thumb.</title>
        <authorList>
            <person name="Rahmat E."/>
            <person name="Kang Y."/>
        </authorList>
    </citation>
    <scope>NUCLEOTIDE SEQUENCE</scope>
    <source>
        <strain evidence="2">KIOM G15050</strain>
    </source>
</reference>
<gene>
    <name evidence="2" type="ORF">HF325_002572</name>
</gene>
<proteinExistence type="predicted"/>
<dbReference type="PANTHER" id="PTHR23272">
    <property type="entry name" value="BED FINGER-RELATED"/>
    <property type="match status" value="1"/>
</dbReference>
<dbReference type="Proteomes" id="UP000649328">
    <property type="component" value="Unassembled WGS sequence"/>
</dbReference>
<accession>A0A8H7LFS2</accession>
<keyword evidence="3" id="KW-1185">Reference proteome</keyword>
<dbReference type="GO" id="GO:0046983">
    <property type="term" value="F:protein dimerization activity"/>
    <property type="evidence" value="ECO:0007669"/>
    <property type="project" value="InterPro"/>
</dbReference>
<feature type="domain" description="HAT C-terminal dimerisation" evidence="1">
    <location>
        <begin position="156"/>
        <end position="220"/>
    </location>
</feature>
<name>A0A8H7LFS2_9ASCO</name>
<dbReference type="InterPro" id="IPR012337">
    <property type="entry name" value="RNaseH-like_sf"/>
</dbReference>
<protein>
    <recommendedName>
        <fullName evidence="1">HAT C-terminal dimerisation domain-containing protein</fullName>
    </recommendedName>
</protein>
<dbReference type="PANTHER" id="PTHR23272:SF190">
    <property type="entry name" value="ZINC FINGER, BED-TYPE-RELATED"/>
    <property type="match status" value="1"/>
</dbReference>
<dbReference type="Pfam" id="PF05699">
    <property type="entry name" value="Dimer_Tnp_hAT"/>
    <property type="match status" value="1"/>
</dbReference>
<evidence type="ECO:0000313" key="3">
    <source>
        <dbReference type="Proteomes" id="UP000649328"/>
    </source>
</evidence>
<dbReference type="InterPro" id="IPR008906">
    <property type="entry name" value="HATC_C_dom"/>
</dbReference>
<evidence type="ECO:0000313" key="2">
    <source>
        <dbReference type="EMBL" id="KAF8003327.1"/>
    </source>
</evidence>
<dbReference type="AlphaFoldDB" id="A0A8H7LFS2"/>
<comment type="caution">
    <text evidence="2">The sequence shown here is derived from an EMBL/GenBank/DDBJ whole genome shotgun (WGS) entry which is preliminary data.</text>
</comment>